<evidence type="ECO:0000256" key="2">
    <source>
        <dbReference type="ARBA" id="ARBA00022737"/>
    </source>
</evidence>
<keyword evidence="2" id="KW-0677">Repeat</keyword>
<dbReference type="PROSITE" id="PS50012">
    <property type="entry name" value="RCC1_3"/>
    <property type="match status" value="2"/>
</dbReference>
<evidence type="ECO:0000256" key="3">
    <source>
        <dbReference type="PROSITE-ProRule" id="PRU00235"/>
    </source>
</evidence>
<dbReference type="PANTHER" id="PTHR45982">
    <property type="entry name" value="REGULATOR OF CHROMOSOME CONDENSATION"/>
    <property type="match status" value="1"/>
</dbReference>
<evidence type="ECO:0000313" key="6">
    <source>
        <dbReference type="Proteomes" id="UP001470230"/>
    </source>
</evidence>
<organism evidence="5 6">
    <name type="scientific">Tritrichomonas musculus</name>
    <dbReference type="NCBI Taxonomy" id="1915356"/>
    <lineage>
        <taxon>Eukaryota</taxon>
        <taxon>Metamonada</taxon>
        <taxon>Parabasalia</taxon>
        <taxon>Tritrichomonadida</taxon>
        <taxon>Tritrichomonadidae</taxon>
        <taxon>Tritrichomonas</taxon>
    </lineage>
</organism>
<dbReference type="Proteomes" id="UP001470230">
    <property type="component" value="Unassembled WGS sequence"/>
</dbReference>
<proteinExistence type="predicted"/>
<feature type="repeat" description="RCC1" evidence="3">
    <location>
        <begin position="50"/>
        <end position="100"/>
    </location>
</feature>
<dbReference type="EMBL" id="JAPFFF010000015">
    <property type="protein sequence ID" value="KAK8866340.1"/>
    <property type="molecule type" value="Genomic_DNA"/>
</dbReference>
<dbReference type="InterPro" id="IPR000408">
    <property type="entry name" value="Reg_chr_condens"/>
</dbReference>
<comment type="caution">
    <text evidence="5">The sequence shown here is derived from an EMBL/GenBank/DDBJ whole genome shotgun (WGS) entry which is preliminary data.</text>
</comment>
<dbReference type="Gene3D" id="2.130.10.30">
    <property type="entry name" value="Regulator of chromosome condensation 1/beta-lactamase-inhibitor protein II"/>
    <property type="match status" value="2"/>
</dbReference>
<sequence length="803" mass="87144">MAVVSAGSDSGSRLGRGGDPGYPAPIDIDTNGIICLAVGWRHNIILYEDGSAVGWGNNEDNQLGISCNETLKPLPLTVFKEYKLSWVHCGDKITVVLTDNGDVYALGSSYGAIPVRLHTSASAVYCTCGVGMVYALDSNGDIFVCSSSSGNGILYHLAEPVCDIAAGGSFCLAVTINGKAYARGNDAACGCGNSHPGDSFVPISSLSGISVSRVFAYCKHSVVLSRDGRVFVCGTNKDSRIGLDKSIQTQKTFQQLNFFDNLRVTEVGCGDSHTVFVTEDGDVYGCGVSEDGRTFTGKAQNVETPQKSLPLGGRASFVRCGCFHSVVLVDIKRPVHPGLLFFGLLVGTMRRPRYIRLSPELTIDVALGSITSSGFLPGDIVSSKNERGIVIGVSSDKICVKTQDGLSLVKRPSLTFETRKNCVPREFTTRAGVKMIVDANPQLCEPFGFGLNDEISHPFLGKGSVAGYANGTIWFQFESINNRICRCKDTTLGSIHSIIKIVSTERPIERYVCNDGIEYPIIPIDHINVRVDDSYGEAIGELGVFYCVRDFFDGNYKLIEKNNCLKTQEFGNYRQFDIISSDDGSGTIVNCNQNSVSIITQDNLLNGKPPIIVSQISKLQCRVIGEGTSLINNQMLNVGACSFSKKGPIPGDIFVTKNGFVRIVGSKIESIENSKKKIFCSKNLNWDSNDNSELIPFNDDDNDNCSLVIRYLLPYTKICKLESGGNIALSVFIGSFSCLGFIPGDEIEIRGSNYIVFGEKGGYLWVKEIGSNGLRFYNPNQADDINKAKLISRPTKNYHELLI</sequence>
<feature type="domain" description="RCC1-like" evidence="4">
    <location>
        <begin position="3"/>
        <end position="327"/>
    </location>
</feature>
<name>A0ABR2IP75_9EUKA</name>
<dbReference type="PROSITE" id="PS00626">
    <property type="entry name" value="RCC1_2"/>
    <property type="match status" value="1"/>
</dbReference>
<evidence type="ECO:0000256" key="1">
    <source>
        <dbReference type="ARBA" id="ARBA00022658"/>
    </source>
</evidence>
<dbReference type="InterPro" id="IPR058923">
    <property type="entry name" value="RCC1-like_dom"/>
</dbReference>
<dbReference type="PANTHER" id="PTHR45982:SF1">
    <property type="entry name" value="REGULATOR OF CHROMOSOME CONDENSATION"/>
    <property type="match status" value="1"/>
</dbReference>
<dbReference type="InterPro" id="IPR051553">
    <property type="entry name" value="Ran_GTPase-activating"/>
</dbReference>
<protein>
    <recommendedName>
        <fullName evidence="4">RCC1-like domain-containing protein</fullName>
    </recommendedName>
</protein>
<reference evidence="5 6" key="1">
    <citation type="submission" date="2024-04" db="EMBL/GenBank/DDBJ databases">
        <title>Tritrichomonas musculus Genome.</title>
        <authorList>
            <person name="Alves-Ferreira E."/>
            <person name="Grigg M."/>
            <person name="Lorenzi H."/>
            <person name="Galac M."/>
        </authorList>
    </citation>
    <scope>NUCLEOTIDE SEQUENCE [LARGE SCALE GENOMIC DNA]</scope>
    <source>
        <strain evidence="5 6">EAF2021</strain>
    </source>
</reference>
<gene>
    <name evidence="5" type="ORF">M9Y10_009301</name>
</gene>
<dbReference type="InterPro" id="IPR009091">
    <property type="entry name" value="RCC1/BLIP-II"/>
</dbReference>
<dbReference type="Pfam" id="PF25390">
    <property type="entry name" value="WD40_RLD"/>
    <property type="match status" value="1"/>
</dbReference>
<dbReference type="PRINTS" id="PR00633">
    <property type="entry name" value="RCCNDNSATION"/>
</dbReference>
<accession>A0ABR2IP75</accession>
<evidence type="ECO:0000259" key="4">
    <source>
        <dbReference type="Pfam" id="PF25390"/>
    </source>
</evidence>
<evidence type="ECO:0000313" key="5">
    <source>
        <dbReference type="EMBL" id="KAK8866340.1"/>
    </source>
</evidence>
<feature type="repeat" description="RCC1" evidence="3">
    <location>
        <begin position="228"/>
        <end position="280"/>
    </location>
</feature>
<dbReference type="SUPFAM" id="SSF50985">
    <property type="entry name" value="RCC1/BLIP-II"/>
    <property type="match status" value="1"/>
</dbReference>
<keyword evidence="6" id="KW-1185">Reference proteome</keyword>
<keyword evidence="1" id="KW-0344">Guanine-nucleotide releasing factor</keyword>